<proteinExistence type="predicted"/>
<feature type="domain" description="Tox-GHH2" evidence="3">
    <location>
        <begin position="403"/>
        <end position="511"/>
    </location>
</feature>
<evidence type="ECO:0000313" key="4">
    <source>
        <dbReference type="EMBL" id="SHO56850.1"/>
    </source>
</evidence>
<dbReference type="EMBL" id="FRFG01000028">
    <property type="protein sequence ID" value="SHO56850.1"/>
    <property type="molecule type" value="Genomic_DNA"/>
</dbReference>
<dbReference type="RefSeq" id="WP_073583219.1">
    <property type="nucleotide sequence ID" value="NZ_AP024897.1"/>
</dbReference>
<dbReference type="Pfam" id="PF15635">
    <property type="entry name" value="Tox-GHH2"/>
    <property type="match status" value="1"/>
</dbReference>
<sequence length="550" mass="61037">MAKNTVFANGREVACKISSGKSTAAFPDPCWSPPTPPTGPVVIPYANSSYAKDLSNGSKTVLIGQKPVFLKDKSFIKTSTGNEGATQSQSKAIVTGVITGKTYFTSWSMNVMAEGFNLPRHMDLTTHNHGSGANTITWPFIADSEAQGQPCKSTKEKAQKACEVSDDDNEKFKKDRKQGGFKSRNMTWKDKHCQKLEFVPAIESLKTNVAKVLDCLKTKSGLPPEIQTTFYSTSNSANAAINVGEAICESLDYIAKTCRTANISNEHLNKLLVHTMKAKGFREFSDDLKQTPEAKNLDSYNKKYNNSKSSKETDEYKKLKNDFDKIKDEHKNKKEYQDALEDTKKKTKQMTEDAKNNECLKARKCLLVPYNDNSKISKDKKKISESYPSDDKFSVQKGCCPGQTGHHVIPELWAKKACKKKRKESDKHPIYQNAQAPTVCAEGNNGEIGGHGDLHAALNKRVSNHRGRRRNKDKTITLEDAIKMTALAHHSAIGQKSGCKMKCTKAQLTSYYKKECQCGDMLPQMRTGNKSDNNSQQDGIENKNKGGTVK</sequence>
<evidence type="ECO:0000256" key="1">
    <source>
        <dbReference type="SAM" id="Coils"/>
    </source>
</evidence>
<dbReference type="OrthoDB" id="8073614at2"/>
<dbReference type="Proteomes" id="UP000184600">
    <property type="component" value="Unassembled WGS sequence"/>
</dbReference>
<keyword evidence="5" id="KW-1185">Reference proteome</keyword>
<feature type="compositionally biased region" description="Polar residues" evidence="2">
    <location>
        <begin position="526"/>
        <end position="539"/>
    </location>
</feature>
<accession>A0A1M7YVX5</accession>
<dbReference type="Pfam" id="PF13665">
    <property type="entry name" value="Tox-PAAR-like"/>
    <property type="match status" value="1"/>
</dbReference>
<organism evidence="4 5">
    <name type="scientific">Vibrio quintilis</name>
    <dbReference type="NCBI Taxonomy" id="1117707"/>
    <lineage>
        <taxon>Bacteria</taxon>
        <taxon>Pseudomonadati</taxon>
        <taxon>Pseudomonadota</taxon>
        <taxon>Gammaproteobacteria</taxon>
        <taxon>Vibrionales</taxon>
        <taxon>Vibrionaceae</taxon>
        <taxon>Vibrio</taxon>
    </lineage>
</organism>
<dbReference type="AlphaFoldDB" id="A0A1M7YVX5"/>
<gene>
    <name evidence="4" type="ORF">VQ7734_02619</name>
</gene>
<protein>
    <recommendedName>
        <fullName evidence="3">Tox-GHH2 domain-containing protein</fullName>
    </recommendedName>
</protein>
<reference evidence="5" key="1">
    <citation type="submission" date="2016-12" db="EMBL/GenBank/DDBJ databases">
        <authorList>
            <person name="Rodrigo-Torres L."/>
            <person name="Arahal R.D."/>
            <person name="Lucena T."/>
        </authorList>
    </citation>
    <scope>NUCLEOTIDE SEQUENCE [LARGE SCALE GENOMIC DNA]</scope>
</reference>
<dbReference type="STRING" id="1117707.VQ7734_02619"/>
<feature type="region of interest" description="Disordered" evidence="2">
    <location>
        <begin position="522"/>
        <end position="550"/>
    </location>
</feature>
<feature type="coiled-coil region" evidence="1">
    <location>
        <begin position="309"/>
        <end position="357"/>
    </location>
</feature>
<evidence type="ECO:0000256" key="2">
    <source>
        <dbReference type="SAM" id="MobiDB-lite"/>
    </source>
</evidence>
<name>A0A1M7YVX5_9VIBR</name>
<dbReference type="InterPro" id="IPR028917">
    <property type="entry name" value="Tox-GHH2_domain"/>
</dbReference>
<evidence type="ECO:0000259" key="3">
    <source>
        <dbReference type="Pfam" id="PF15635"/>
    </source>
</evidence>
<keyword evidence="1" id="KW-0175">Coiled coil</keyword>
<evidence type="ECO:0000313" key="5">
    <source>
        <dbReference type="Proteomes" id="UP000184600"/>
    </source>
</evidence>